<dbReference type="RefSeq" id="XP_029654839.1">
    <property type="nucleotide sequence ID" value="XM_029798979.1"/>
</dbReference>
<dbReference type="AlphaFoldDB" id="A0A6P7TRI1"/>
<evidence type="ECO:0000256" key="2">
    <source>
        <dbReference type="ARBA" id="ARBA00023004"/>
    </source>
</evidence>
<evidence type="ECO:0000313" key="7">
    <source>
        <dbReference type="RefSeq" id="XP_029654839.1"/>
    </source>
</evidence>
<organism evidence="6 7">
    <name type="scientific">Octopus sinensis</name>
    <name type="common">East Asian common octopus</name>
    <dbReference type="NCBI Taxonomy" id="2607531"/>
    <lineage>
        <taxon>Eukaryota</taxon>
        <taxon>Metazoa</taxon>
        <taxon>Spiralia</taxon>
        <taxon>Lophotrochozoa</taxon>
        <taxon>Mollusca</taxon>
        <taxon>Cephalopoda</taxon>
        <taxon>Coleoidea</taxon>
        <taxon>Octopodiformes</taxon>
        <taxon>Octopoda</taxon>
        <taxon>Incirrata</taxon>
        <taxon>Octopodidae</taxon>
        <taxon>Octopus</taxon>
    </lineage>
</organism>
<feature type="domain" description="Glutaredoxin" evidence="5">
    <location>
        <begin position="199"/>
        <end position="258"/>
    </location>
</feature>
<protein>
    <submittedName>
        <fullName evidence="7">Glutaredoxin-3-like</fullName>
    </submittedName>
</protein>
<dbReference type="SUPFAM" id="SSF52833">
    <property type="entry name" value="Thioredoxin-like"/>
    <property type="match status" value="2"/>
</dbReference>
<evidence type="ECO:0000256" key="4">
    <source>
        <dbReference type="SAM" id="MobiDB-lite"/>
    </source>
</evidence>
<dbReference type="PANTHER" id="PTHR10293:SF73">
    <property type="entry name" value="GLUTAREDOXIN-3"/>
    <property type="match status" value="1"/>
</dbReference>
<dbReference type="InterPro" id="IPR033658">
    <property type="entry name" value="GRX_PICOT-like"/>
</dbReference>
<accession>A0A6P7TRI1</accession>
<dbReference type="GO" id="GO:0005829">
    <property type="term" value="C:cytosol"/>
    <property type="evidence" value="ECO:0007669"/>
    <property type="project" value="TreeGrafter"/>
</dbReference>
<dbReference type="GO" id="GO:0046872">
    <property type="term" value="F:metal ion binding"/>
    <property type="evidence" value="ECO:0007669"/>
    <property type="project" value="UniProtKB-KW"/>
</dbReference>
<dbReference type="GO" id="GO:0006879">
    <property type="term" value="P:intracellular iron ion homeostasis"/>
    <property type="evidence" value="ECO:0007669"/>
    <property type="project" value="TreeGrafter"/>
</dbReference>
<gene>
    <name evidence="7" type="primary">LOC115228382</name>
</gene>
<keyword evidence="6" id="KW-1185">Reference proteome</keyword>
<dbReference type="CDD" id="cd03028">
    <property type="entry name" value="GRX_PICOT_like"/>
    <property type="match status" value="1"/>
</dbReference>
<sequence length="328" mass="37110">MQHVYDLRVVKLVIFSPREPVLPPELENIVAVFREITDGEVCGGGESPMSRKLLETALNVCSVISSRQNEVTTACIPPINLNPSHLTLLYFSSPITPQCQQMREILVELSSDPVMYNRAIVEIPSEKLLSLSLKYKIRVVPTIIFTTTKGHLRGTFPQIFRGGVRLCSLEGEGLRDQLRKALVLSIDERLELLVGRAKVMLFMKGTPDVPRCGFSRKTVELIDFDYFDILSDEEVRQELKRYSNWMTYPQLYVQSKLVGGLDVIQAHAVNKGFGPKESRKNTRNFTEQQLKEAENTPGLMSGHYNTPCTPQTHKRRDIGTYTQKPGNN</sequence>
<dbReference type="Gene3D" id="3.40.30.10">
    <property type="entry name" value="Glutaredoxin"/>
    <property type="match status" value="2"/>
</dbReference>
<dbReference type="Proteomes" id="UP000515154">
    <property type="component" value="Unplaced"/>
</dbReference>
<dbReference type="PROSITE" id="PS51354">
    <property type="entry name" value="GLUTAREDOXIN_2"/>
    <property type="match status" value="1"/>
</dbReference>
<dbReference type="GO" id="GO:0005634">
    <property type="term" value="C:nucleus"/>
    <property type="evidence" value="ECO:0007669"/>
    <property type="project" value="TreeGrafter"/>
</dbReference>
<name>A0A6P7TRI1_9MOLL</name>
<evidence type="ECO:0000313" key="6">
    <source>
        <dbReference type="Proteomes" id="UP000515154"/>
    </source>
</evidence>
<evidence type="ECO:0000256" key="3">
    <source>
        <dbReference type="ARBA" id="ARBA00023014"/>
    </source>
</evidence>
<evidence type="ECO:0000256" key="1">
    <source>
        <dbReference type="ARBA" id="ARBA00022723"/>
    </source>
</evidence>
<reference evidence="7" key="1">
    <citation type="submission" date="2025-08" db="UniProtKB">
        <authorList>
            <consortium name="RefSeq"/>
        </authorList>
    </citation>
    <scope>IDENTIFICATION</scope>
</reference>
<dbReference type="PANTHER" id="PTHR10293">
    <property type="entry name" value="GLUTAREDOXIN FAMILY MEMBER"/>
    <property type="match status" value="1"/>
</dbReference>
<keyword evidence="2" id="KW-0408">Iron</keyword>
<dbReference type="GO" id="GO:0051536">
    <property type="term" value="F:iron-sulfur cluster binding"/>
    <property type="evidence" value="ECO:0007669"/>
    <property type="project" value="UniProtKB-KW"/>
</dbReference>
<keyword evidence="3" id="KW-0411">Iron-sulfur</keyword>
<dbReference type="InterPro" id="IPR036249">
    <property type="entry name" value="Thioredoxin-like_sf"/>
</dbReference>
<feature type="region of interest" description="Disordered" evidence="4">
    <location>
        <begin position="296"/>
        <end position="328"/>
    </location>
</feature>
<keyword evidence="1" id="KW-0479">Metal-binding</keyword>
<dbReference type="InterPro" id="IPR002109">
    <property type="entry name" value="Glutaredoxin"/>
</dbReference>
<proteinExistence type="predicted"/>
<evidence type="ECO:0000259" key="5">
    <source>
        <dbReference type="Pfam" id="PF00462"/>
    </source>
</evidence>
<dbReference type="KEGG" id="osn:115228382"/>
<dbReference type="Pfam" id="PF00462">
    <property type="entry name" value="Glutaredoxin"/>
    <property type="match status" value="1"/>
</dbReference>
<dbReference type="InterPro" id="IPR004480">
    <property type="entry name" value="Monothiol_GRX-rel"/>
</dbReference>